<evidence type="ECO:0000313" key="1">
    <source>
        <dbReference type="EMBL" id="OGF58972.1"/>
    </source>
</evidence>
<evidence type="ECO:0000313" key="2">
    <source>
        <dbReference type="Proteomes" id="UP000178943"/>
    </source>
</evidence>
<organism evidence="1 2">
    <name type="scientific">Candidatus Fischerbacteria bacterium RBG_13_37_8</name>
    <dbReference type="NCBI Taxonomy" id="1817863"/>
    <lineage>
        <taxon>Bacteria</taxon>
        <taxon>Candidatus Fischeribacteriota</taxon>
    </lineage>
</organism>
<reference evidence="1 2" key="1">
    <citation type="journal article" date="2016" name="Nat. Commun.">
        <title>Thousands of microbial genomes shed light on interconnected biogeochemical processes in an aquifer system.</title>
        <authorList>
            <person name="Anantharaman K."/>
            <person name="Brown C.T."/>
            <person name="Hug L.A."/>
            <person name="Sharon I."/>
            <person name="Castelle C.J."/>
            <person name="Probst A.J."/>
            <person name="Thomas B.C."/>
            <person name="Singh A."/>
            <person name="Wilkins M.J."/>
            <person name="Karaoz U."/>
            <person name="Brodie E.L."/>
            <person name="Williams K.H."/>
            <person name="Hubbard S.S."/>
            <person name="Banfield J.F."/>
        </authorList>
    </citation>
    <scope>NUCLEOTIDE SEQUENCE [LARGE SCALE GENOMIC DNA]</scope>
</reference>
<accession>A0A1F5V6C3</accession>
<proteinExistence type="predicted"/>
<gene>
    <name evidence="1" type="ORF">A2Y62_21010</name>
</gene>
<protein>
    <submittedName>
        <fullName evidence="1">Uncharacterized protein</fullName>
    </submittedName>
</protein>
<comment type="caution">
    <text evidence="1">The sequence shown here is derived from an EMBL/GenBank/DDBJ whole genome shotgun (WGS) entry which is preliminary data.</text>
</comment>
<sequence length="201" mass="23380">MDKKLTVINDALIEVMNRYRNFFLGPGVNLDPENVPFRQREDFYAPLVTALGHTYGLRAYENNSDYIIEVSVNVYGDEFNLAKYKTKLNEEFAENNARKVMKNFLGEKDEVWLKKNDPYLLAKYFQQIVAEDAEIITKPKKAESKVTGMMIDRILLQKFRLQNGVLAELVKNPHILIAAVYLYCLRLFVSAYKKSLVRKKK</sequence>
<dbReference type="EMBL" id="MFGW01000226">
    <property type="protein sequence ID" value="OGF58972.1"/>
    <property type="molecule type" value="Genomic_DNA"/>
</dbReference>
<dbReference type="Proteomes" id="UP000178943">
    <property type="component" value="Unassembled WGS sequence"/>
</dbReference>
<dbReference type="AlphaFoldDB" id="A0A1F5V6C3"/>
<name>A0A1F5V6C3_9BACT</name>